<sequence length="355" mass="38302">MSYVLASTARLIEDGTGRMRIRTGVWNFEEAVIDVSAESPAVARSVRGALRALGTGPVDVADHLDPELLPIERANIERLFADLAQAGMLVDADQGAIQDAITAALLGRLVSPYPTGGEAPEGEVLFLTDCGASATQARQLAEGMRLRLTVADADLLDRLGTADLTSRIDGLATERGIADLRPAVTAAAAVVTCFQRPSLPLLRNLNRLLEYTDVPWVSAFIDGPFVSVVGVKSPHTGCFECFEQRSLARLEDHVTYHDFARSPIGAAVERPTDAPMMSMLTVMALTEGYLHAAVGSSRFSGRALSIHLPTWEIQAQDLLRMPNCPACGKVSRQRLKEINFNSRAAVDRIVAEVLR</sequence>
<name>A0A810MTW4_9ACTN</name>
<dbReference type="KEGG" id="pry:Prubr_09710"/>
<keyword evidence="2" id="KW-1185">Reference proteome</keyword>
<accession>A0A810MTW4</accession>
<dbReference type="RefSeq" id="WP_212822008.1">
    <property type="nucleotide sequence ID" value="NZ_AP023359.1"/>
</dbReference>
<proteinExistence type="predicted"/>
<dbReference type="Gene3D" id="3.40.50.720">
    <property type="entry name" value="NAD(P)-binding Rossmann-like Domain"/>
    <property type="match status" value="1"/>
</dbReference>
<evidence type="ECO:0000313" key="1">
    <source>
        <dbReference type="EMBL" id="BCJ63950.1"/>
    </source>
</evidence>
<organism evidence="1 2">
    <name type="scientific">Polymorphospora rubra</name>
    <dbReference type="NCBI Taxonomy" id="338584"/>
    <lineage>
        <taxon>Bacteria</taxon>
        <taxon>Bacillati</taxon>
        <taxon>Actinomycetota</taxon>
        <taxon>Actinomycetes</taxon>
        <taxon>Micromonosporales</taxon>
        <taxon>Micromonosporaceae</taxon>
        <taxon>Polymorphospora</taxon>
    </lineage>
</organism>
<reference evidence="1" key="1">
    <citation type="submission" date="2020-08" db="EMBL/GenBank/DDBJ databases">
        <title>Whole genome shotgun sequence of Polymorphospora rubra NBRC 101157.</title>
        <authorList>
            <person name="Komaki H."/>
            <person name="Tamura T."/>
        </authorList>
    </citation>
    <scope>NUCLEOTIDE SEQUENCE</scope>
    <source>
        <strain evidence="1">NBRC 101157</strain>
    </source>
</reference>
<gene>
    <name evidence="1" type="primary">sagC</name>
    <name evidence="1" type="ORF">Prubr_09710</name>
</gene>
<protein>
    <submittedName>
        <fullName evidence="1">Streptolysin associated protein SagC</fullName>
    </submittedName>
</protein>
<dbReference type="EMBL" id="AP023359">
    <property type="protein sequence ID" value="BCJ63950.1"/>
    <property type="molecule type" value="Genomic_DNA"/>
</dbReference>
<dbReference type="InterPro" id="IPR022291">
    <property type="entry name" value="Bacteriocin_synth_cyclodeHase"/>
</dbReference>
<dbReference type="InterPro" id="IPR035985">
    <property type="entry name" value="Ubiquitin-activating_enz"/>
</dbReference>
<dbReference type="Proteomes" id="UP000680866">
    <property type="component" value="Chromosome"/>
</dbReference>
<dbReference type="GO" id="GO:0008641">
    <property type="term" value="F:ubiquitin-like modifier activating enzyme activity"/>
    <property type="evidence" value="ECO:0007669"/>
    <property type="project" value="InterPro"/>
</dbReference>
<dbReference type="AlphaFoldDB" id="A0A810MTW4"/>
<evidence type="ECO:0000313" key="2">
    <source>
        <dbReference type="Proteomes" id="UP000680866"/>
    </source>
</evidence>
<dbReference type="SUPFAM" id="SSF69572">
    <property type="entry name" value="Activating enzymes of the ubiquitin-like proteins"/>
    <property type="match status" value="1"/>
</dbReference>
<dbReference type="NCBIfam" id="TIGR03882">
    <property type="entry name" value="cyclo_dehyd_2"/>
    <property type="match status" value="1"/>
</dbReference>